<dbReference type="AlphaFoldDB" id="A0A4S8RNR3"/>
<feature type="domain" description="Fungal-type protein kinase" evidence="1">
    <location>
        <begin position="169"/>
        <end position="268"/>
    </location>
</feature>
<evidence type="ECO:0000259" key="1">
    <source>
        <dbReference type="Pfam" id="PF17667"/>
    </source>
</evidence>
<dbReference type="Pfam" id="PF17667">
    <property type="entry name" value="Pkinase_fungal"/>
    <property type="match status" value="1"/>
</dbReference>
<keyword evidence="3" id="KW-1185">Reference proteome</keyword>
<dbReference type="EMBL" id="PQXL01000009">
    <property type="protein sequence ID" value="THV55404.1"/>
    <property type="molecule type" value="Genomic_DNA"/>
</dbReference>
<proteinExistence type="predicted"/>
<dbReference type="Proteomes" id="UP000308671">
    <property type="component" value="Unassembled WGS sequence"/>
</dbReference>
<sequence length="279" mass="30325">MYSTYMLNRTHYFPPLNKLESNGNKGCAAGLASLITELEGSLYRHVPSYIVNSWPNVIPIELQVPTTSASKTVSSAGTSPAELHIVEDLGEWVSSIQPHQLPDGQVQVITTPYPTTQSSDANHGQHASILIASKHATKLSKICPGADIQVLGLIESGPSLVPDDARALRAGAVSSEAFSITRKPDDFARVVAMNMTLDIDDAGLQEVLKEDDQGVFVEIVDSQRLYLEEDAFFRPDCLIGPGTICFKARAAQTRGHNLVVKSVWNETGSAKKKKNYLHL</sequence>
<dbReference type="OrthoDB" id="10491414at2759"/>
<evidence type="ECO:0000313" key="3">
    <source>
        <dbReference type="Proteomes" id="UP000308671"/>
    </source>
</evidence>
<dbReference type="InterPro" id="IPR040976">
    <property type="entry name" value="Pkinase_fungal"/>
</dbReference>
<gene>
    <name evidence="2" type="ORF">BGAL_0009g00540</name>
</gene>
<protein>
    <recommendedName>
        <fullName evidence="1">Fungal-type protein kinase domain-containing protein</fullName>
    </recommendedName>
</protein>
<name>A0A4S8RNR3_9HELO</name>
<comment type="caution">
    <text evidence="2">The sequence shown here is derived from an EMBL/GenBank/DDBJ whole genome shotgun (WGS) entry which is preliminary data.</text>
</comment>
<accession>A0A4S8RNR3</accession>
<evidence type="ECO:0000313" key="2">
    <source>
        <dbReference type="EMBL" id="THV55404.1"/>
    </source>
</evidence>
<organism evidence="2 3">
    <name type="scientific">Botrytis galanthina</name>
    <dbReference type="NCBI Taxonomy" id="278940"/>
    <lineage>
        <taxon>Eukaryota</taxon>
        <taxon>Fungi</taxon>
        <taxon>Dikarya</taxon>
        <taxon>Ascomycota</taxon>
        <taxon>Pezizomycotina</taxon>
        <taxon>Leotiomycetes</taxon>
        <taxon>Helotiales</taxon>
        <taxon>Sclerotiniaceae</taxon>
        <taxon>Botrytis</taxon>
    </lineage>
</organism>
<reference evidence="2 3" key="1">
    <citation type="submission" date="2017-12" db="EMBL/GenBank/DDBJ databases">
        <title>Comparative genomics of Botrytis spp.</title>
        <authorList>
            <person name="Valero-Jimenez C.A."/>
            <person name="Tapia P."/>
            <person name="Veloso J."/>
            <person name="Silva-Moreno E."/>
            <person name="Staats M."/>
            <person name="Valdes J.H."/>
            <person name="Van Kan J.A.L."/>
        </authorList>
    </citation>
    <scope>NUCLEOTIDE SEQUENCE [LARGE SCALE GENOMIC DNA]</scope>
    <source>
        <strain evidence="2 3">MUCL435</strain>
    </source>
</reference>